<proteinExistence type="inferred from homology"/>
<comment type="caution">
    <text evidence="8">The sequence shown here is derived from an EMBL/GenBank/DDBJ whole genome shotgun (WGS) entry which is preliminary data.</text>
</comment>
<keyword evidence="3 6" id="KW-0812">Transmembrane</keyword>
<evidence type="ECO:0000256" key="5">
    <source>
        <dbReference type="ARBA" id="ARBA00023136"/>
    </source>
</evidence>
<dbReference type="PANTHER" id="PTHR30477">
    <property type="entry name" value="ABC-TRANSPORTER METAL-BINDING PROTEIN"/>
    <property type="match status" value="1"/>
</dbReference>
<organism evidence="8 9">
    <name type="scientific">Campylobacter californiensis</name>
    <dbReference type="NCBI Taxonomy" id="1032243"/>
    <lineage>
        <taxon>Bacteria</taxon>
        <taxon>Pseudomonadati</taxon>
        <taxon>Campylobacterota</taxon>
        <taxon>Epsilonproteobacteria</taxon>
        <taxon>Campylobacterales</taxon>
        <taxon>Campylobacteraceae</taxon>
        <taxon>Campylobacter</taxon>
    </lineage>
</organism>
<dbReference type="Proteomes" id="UP001318760">
    <property type="component" value="Unassembled WGS sequence"/>
</dbReference>
<dbReference type="EMBL" id="JADBHS010000016">
    <property type="protein sequence ID" value="MBE2987014.1"/>
    <property type="molecule type" value="Genomic_DNA"/>
</dbReference>
<evidence type="ECO:0000313" key="9">
    <source>
        <dbReference type="Proteomes" id="UP001318760"/>
    </source>
</evidence>
<dbReference type="SUPFAM" id="SSF81345">
    <property type="entry name" value="ABC transporter involved in vitamin B12 uptake, BtuC"/>
    <property type="match status" value="1"/>
</dbReference>
<feature type="transmembrane region" description="Helical" evidence="7">
    <location>
        <begin position="89"/>
        <end position="110"/>
    </location>
</feature>
<dbReference type="RefSeq" id="WP_336615875.1">
    <property type="nucleotide sequence ID" value="NZ_JADBHS010000016.1"/>
</dbReference>
<keyword evidence="4 7" id="KW-1133">Transmembrane helix</keyword>
<evidence type="ECO:0000256" key="3">
    <source>
        <dbReference type="ARBA" id="ARBA00022692"/>
    </source>
</evidence>
<reference evidence="8 9" key="1">
    <citation type="submission" date="2020-10" db="EMBL/GenBank/DDBJ databases">
        <title>Campylobacter californiensis sp. nov. isolated from cattle and feral swine in California.</title>
        <authorList>
            <person name="Miller W.G."/>
        </authorList>
    </citation>
    <scope>NUCLEOTIDE SEQUENCE [LARGE SCALE GENOMIC DNA]</scope>
    <source>
        <strain evidence="8 9">RM12919</strain>
    </source>
</reference>
<feature type="transmembrane region" description="Helical" evidence="7">
    <location>
        <begin position="12"/>
        <end position="33"/>
    </location>
</feature>
<dbReference type="Pfam" id="PF00950">
    <property type="entry name" value="ABC-3"/>
    <property type="match status" value="1"/>
</dbReference>
<dbReference type="InterPro" id="IPR001626">
    <property type="entry name" value="ABC_TroCD"/>
</dbReference>
<evidence type="ECO:0000313" key="8">
    <source>
        <dbReference type="EMBL" id="MBE2987014.1"/>
    </source>
</evidence>
<dbReference type="AlphaFoldDB" id="A0ABD4JJY0"/>
<evidence type="ECO:0000256" key="2">
    <source>
        <dbReference type="ARBA" id="ARBA00008034"/>
    </source>
</evidence>
<feature type="transmembrane region" description="Helical" evidence="7">
    <location>
        <begin position="38"/>
        <end position="57"/>
    </location>
</feature>
<keyword evidence="5 7" id="KW-0472">Membrane</keyword>
<dbReference type="PANTHER" id="PTHR30477:SF18">
    <property type="entry name" value="METAL TRANSPORT SYSTEM MEMBRANE PROTEIN CT_417-RELATED"/>
    <property type="match status" value="1"/>
</dbReference>
<dbReference type="GO" id="GO:0005886">
    <property type="term" value="C:plasma membrane"/>
    <property type="evidence" value="ECO:0007669"/>
    <property type="project" value="UniProtKB-SubCell"/>
</dbReference>
<protein>
    <submittedName>
        <fullName evidence="8">Metal ABC transporter permease</fullName>
    </submittedName>
</protein>
<gene>
    <name evidence="8" type="ORF">CCAL12919_07760</name>
</gene>
<name>A0ABD4JJY0_9BACT</name>
<keyword evidence="6" id="KW-0813">Transport</keyword>
<accession>A0ABD4JJY0</accession>
<comment type="similarity">
    <text evidence="2 6">Belongs to the ABC-3 integral membrane protein family.</text>
</comment>
<evidence type="ECO:0000256" key="4">
    <source>
        <dbReference type="ARBA" id="ARBA00022989"/>
    </source>
</evidence>
<evidence type="ECO:0000256" key="1">
    <source>
        <dbReference type="ARBA" id="ARBA00004141"/>
    </source>
</evidence>
<feature type="transmembrane region" description="Helical" evidence="7">
    <location>
        <begin position="63"/>
        <end position="82"/>
    </location>
</feature>
<evidence type="ECO:0000256" key="6">
    <source>
        <dbReference type="RuleBase" id="RU003943"/>
    </source>
</evidence>
<dbReference type="InterPro" id="IPR037294">
    <property type="entry name" value="ABC_BtuC-like"/>
</dbReference>
<comment type="subcellular location">
    <subcellularLocation>
        <location evidence="6">Cell membrane</location>
        <topology evidence="6">Multi-pass membrane protein</topology>
    </subcellularLocation>
    <subcellularLocation>
        <location evidence="1">Membrane</location>
        <topology evidence="1">Multi-pass membrane protein</topology>
    </subcellularLocation>
</comment>
<evidence type="ECO:0000256" key="7">
    <source>
        <dbReference type="SAM" id="Phobius"/>
    </source>
</evidence>
<feature type="non-terminal residue" evidence="8">
    <location>
        <position position="135"/>
    </location>
</feature>
<sequence>MLEVLNLNFMQNALMAGILVSIICGLIGSLIVINRMTFIAGGIAHGAYGGIGIAFFFSLEPLLGAGAFSLLLALIIATITLNDKARIDSVIGAIWAFGMAIGIIFIDLTPGYSSDLMSYLFGSILAVSDTDIYFM</sequence>